<dbReference type="CDD" id="cd07185">
    <property type="entry name" value="OmpA_C-like"/>
    <property type="match status" value="1"/>
</dbReference>
<dbReference type="Proteomes" id="UP000319619">
    <property type="component" value="Unassembled WGS sequence"/>
</dbReference>
<name>A0A532V297_UNCL8</name>
<dbReference type="SUPFAM" id="SSF103088">
    <property type="entry name" value="OmpA-like"/>
    <property type="match status" value="1"/>
</dbReference>
<comment type="subcellular location">
    <subcellularLocation>
        <location evidence="1">Cell outer membrane</location>
    </subcellularLocation>
</comment>
<evidence type="ECO:0000259" key="7">
    <source>
        <dbReference type="PROSITE" id="PS51123"/>
    </source>
</evidence>
<dbReference type="InterPro" id="IPR006665">
    <property type="entry name" value="OmpA-like"/>
</dbReference>
<organism evidence="8 9">
    <name type="scientific">candidate division LCP-89 bacterium B3_LCP</name>
    <dbReference type="NCBI Taxonomy" id="2012998"/>
    <lineage>
        <taxon>Bacteria</taxon>
        <taxon>Pseudomonadati</taxon>
        <taxon>Bacteria division LCP-89</taxon>
    </lineage>
</organism>
<evidence type="ECO:0000256" key="5">
    <source>
        <dbReference type="SAM" id="Coils"/>
    </source>
</evidence>
<evidence type="ECO:0000256" key="4">
    <source>
        <dbReference type="PROSITE-ProRule" id="PRU00473"/>
    </source>
</evidence>
<gene>
    <name evidence="8" type="ORF">CEE37_06380</name>
</gene>
<keyword evidence="6" id="KW-0732">Signal</keyword>
<keyword evidence="5" id="KW-0175">Coiled coil</keyword>
<protein>
    <recommendedName>
        <fullName evidence="7">OmpA-like domain-containing protein</fullName>
    </recommendedName>
</protein>
<comment type="caution">
    <text evidence="8">The sequence shown here is derived from an EMBL/GenBank/DDBJ whole genome shotgun (WGS) entry which is preliminary data.</text>
</comment>
<keyword evidence="2 4" id="KW-0472">Membrane</keyword>
<proteinExistence type="predicted"/>
<evidence type="ECO:0000256" key="3">
    <source>
        <dbReference type="ARBA" id="ARBA00023237"/>
    </source>
</evidence>
<dbReference type="InterPro" id="IPR006664">
    <property type="entry name" value="OMP_bac"/>
</dbReference>
<evidence type="ECO:0000256" key="1">
    <source>
        <dbReference type="ARBA" id="ARBA00004442"/>
    </source>
</evidence>
<dbReference type="AlphaFoldDB" id="A0A532V297"/>
<evidence type="ECO:0000256" key="2">
    <source>
        <dbReference type="ARBA" id="ARBA00023136"/>
    </source>
</evidence>
<feature type="signal peptide" evidence="6">
    <location>
        <begin position="1"/>
        <end position="24"/>
    </location>
</feature>
<dbReference type="EMBL" id="NJBN01000003">
    <property type="protein sequence ID" value="TKJ41288.1"/>
    <property type="molecule type" value="Genomic_DNA"/>
</dbReference>
<dbReference type="InterPro" id="IPR036737">
    <property type="entry name" value="OmpA-like_sf"/>
</dbReference>
<dbReference type="PANTHER" id="PTHR30329:SF21">
    <property type="entry name" value="LIPOPROTEIN YIAD-RELATED"/>
    <property type="match status" value="1"/>
</dbReference>
<dbReference type="GO" id="GO:0009279">
    <property type="term" value="C:cell outer membrane"/>
    <property type="evidence" value="ECO:0007669"/>
    <property type="project" value="UniProtKB-SubCell"/>
</dbReference>
<sequence>MVKNTLWVILCLSLLLYSNKPVRAQEVPYGAVYELLETVQSEGADVFSPDNYENALKALERVRADSVRGKSAERISKRLIEVREYLDKAMANTRLVHESFPDLIVAYDDALNARSPELAVNEYERGMATFRKIMSKVERGGSEPASAMTGLAIKQLRQAELVAIKMAVLGTAEKKMRQVDEMGSMDVTPELYTQAQVKLSRAEALIDVDRYALESPRLLADECALILNHIIFMTEWILKLQKDPGGWEKLILQFERYLSDLSSTLNLTPHFDRNMALTVEPILTAIRCLQDDRDHLQKQLQERDTRIGELEAELGKLQGQAGKYMVELEAKRQQIVAQQYYEDKIERVTSMLEVDEGTVIQATAGEEDRIVVRLTGLQFPSGSDEIRPQDFTLLTKVQGIIREFPDRRIEVHGHTDSKGKEAANQKLSEARAHAVMAYLSGNMDLDDDRIAAQGFGESQPIAPNENAAGRSQNRRIEILLLK</sequence>
<accession>A0A532V297</accession>
<evidence type="ECO:0000256" key="6">
    <source>
        <dbReference type="SAM" id="SignalP"/>
    </source>
</evidence>
<dbReference type="PROSITE" id="PS01068">
    <property type="entry name" value="OMPA_1"/>
    <property type="match status" value="1"/>
</dbReference>
<feature type="chain" id="PRO_5021832646" description="OmpA-like domain-containing protein" evidence="6">
    <location>
        <begin position="25"/>
        <end position="482"/>
    </location>
</feature>
<evidence type="ECO:0000313" key="9">
    <source>
        <dbReference type="Proteomes" id="UP000319619"/>
    </source>
</evidence>
<dbReference type="PRINTS" id="PR01021">
    <property type="entry name" value="OMPADOMAIN"/>
</dbReference>
<dbReference type="Pfam" id="PF00691">
    <property type="entry name" value="OmpA"/>
    <property type="match status" value="1"/>
</dbReference>
<dbReference type="InterPro" id="IPR050330">
    <property type="entry name" value="Bact_OuterMem_StrucFunc"/>
</dbReference>
<keyword evidence="3" id="KW-0998">Cell outer membrane</keyword>
<evidence type="ECO:0000313" key="8">
    <source>
        <dbReference type="EMBL" id="TKJ41288.1"/>
    </source>
</evidence>
<dbReference type="InterPro" id="IPR006690">
    <property type="entry name" value="OMPA-like_CS"/>
</dbReference>
<feature type="domain" description="OmpA-like" evidence="7">
    <location>
        <begin position="366"/>
        <end position="482"/>
    </location>
</feature>
<dbReference type="PANTHER" id="PTHR30329">
    <property type="entry name" value="STATOR ELEMENT OF FLAGELLAR MOTOR COMPLEX"/>
    <property type="match status" value="1"/>
</dbReference>
<dbReference type="Gene3D" id="3.30.1330.60">
    <property type="entry name" value="OmpA-like domain"/>
    <property type="match status" value="1"/>
</dbReference>
<feature type="coiled-coil region" evidence="5">
    <location>
        <begin position="286"/>
        <end position="320"/>
    </location>
</feature>
<dbReference type="PROSITE" id="PS51123">
    <property type="entry name" value="OMPA_2"/>
    <property type="match status" value="1"/>
</dbReference>
<reference evidence="8 9" key="1">
    <citation type="submission" date="2017-06" db="EMBL/GenBank/DDBJ databases">
        <title>Novel microbial phyla capable of carbon fixation and sulfur reduction in deep-sea sediments.</title>
        <authorList>
            <person name="Huang J."/>
            <person name="Baker B."/>
            <person name="Wang Y."/>
        </authorList>
    </citation>
    <scope>NUCLEOTIDE SEQUENCE [LARGE SCALE GENOMIC DNA]</scope>
    <source>
        <strain evidence="8">B3_LCP</strain>
    </source>
</reference>